<dbReference type="eggNOG" id="ENOG502SFK0">
    <property type="taxonomic scope" value="Eukaryota"/>
</dbReference>
<dbReference type="Proteomes" id="UP000006911">
    <property type="component" value="Unassembled WGS sequence"/>
</dbReference>
<feature type="compositionally biased region" description="Low complexity" evidence="1">
    <location>
        <begin position="144"/>
        <end position="159"/>
    </location>
</feature>
<gene>
    <name evidence="2" type="ORF">GSTUM_00004604001</name>
</gene>
<organism evidence="2 3">
    <name type="scientific">Tuber melanosporum (strain Mel28)</name>
    <name type="common">Perigord black truffle</name>
    <dbReference type="NCBI Taxonomy" id="656061"/>
    <lineage>
        <taxon>Eukaryota</taxon>
        <taxon>Fungi</taxon>
        <taxon>Dikarya</taxon>
        <taxon>Ascomycota</taxon>
        <taxon>Pezizomycotina</taxon>
        <taxon>Pezizomycetes</taxon>
        <taxon>Pezizales</taxon>
        <taxon>Tuberaceae</taxon>
        <taxon>Tuber</taxon>
    </lineage>
</organism>
<accession>D5G7K9</accession>
<feature type="region of interest" description="Disordered" evidence="1">
    <location>
        <begin position="143"/>
        <end position="210"/>
    </location>
</feature>
<dbReference type="KEGG" id="tml:GSTUM_00004604001"/>
<dbReference type="RefSeq" id="XP_002836311.1">
    <property type="nucleotide sequence ID" value="XM_002836265.1"/>
</dbReference>
<evidence type="ECO:0000313" key="3">
    <source>
        <dbReference type="Proteomes" id="UP000006911"/>
    </source>
</evidence>
<evidence type="ECO:0000313" key="2">
    <source>
        <dbReference type="EMBL" id="CAZ80502.1"/>
    </source>
</evidence>
<sequence length="485" mass="53650">MPRRRERSMIRSGISTFLHRSRSSSPSPSTSTTSPNRKPRGETALERFTKARNVHDFLTNRAPRAICEKETAILKKKDGGKSDSRSNNNRESFTVLRAQVYKKGECNDFKYSPMLAARVPMIRVDPPDDIPFELKIEELRIDNGVVTPPGSPVEGGSSSASKGPKLRMTIPGIPSIHTPPSPPDSPILLASPTRSPPPPPPSQKAPQGHSPFLTLSDDILLRIYTHSPALSTATTLSETNKRLRTLYTSTALLILQKVLSRTSPAAHRFLNILQTSYTPATYAEYYSVATDTVRTFSSLISARCEYLCPENTLATEEALFNVWSYCTLFAPTSSPHNAQEEWLQRGGFSKEQVLDMLKVWNCISVLLQPFLKEERLARMYGVVTTPKDAEGVEVRVLKELEGFVEGLLARGLDTLLPVVRWGEEEHNQRYAIVVAKGLNKVRSDGAERGRFLKEVAGGVYMQMCISEGQGKSSGGVGGWGPTFEE</sequence>
<dbReference type="HOGENOM" id="CLU_562826_0_0_1"/>
<feature type="region of interest" description="Disordered" evidence="1">
    <location>
        <begin position="1"/>
        <end position="43"/>
    </location>
</feature>
<reference evidence="2 3" key="1">
    <citation type="journal article" date="2010" name="Nature">
        <title>Perigord black truffle genome uncovers evolutionary origins and mechanisms of symbiosis.</title>
        <authorList>
            <person name="Martin F."/>
            <person name="Kohler A."/>
            <person name="Murat C."/>
            <person name="Balestrini R."/>
            <person name="Coutinho P.M."/>
            <person name="Jaillon O."/>
            <person name="Montanini B."/>
            <person name="Morin E."/>
            <person name="Noel B."/>
            <person name="Percudani R."/>
            <person name="Porcel B."/>
            <person name="Rubini A."/>
            <person name="Amicucci A."/>
            <person name="Amselem J."/>
            <person name="Anthouard V."/>
            <person name="Arcioni S."/>
            <person name="Artiguenave F."/>
            <person name="Aury J.M."/>
            <person name="Ballario P."/>
            <person name="Bolchi A."/>
            <person name="Brenna A."/>
            <person name="Brun A."/>
            <person name="Buee M."/>
            <person name="Cantarel B."/>
            <person name="Chevalier G."/>
            <person name="Couloux A."/>
            <person name="Da Silva C."/>
            <person name="Denoeud F."/>
            <person name="Duplessis S."/>
            <person name="Ghignone S."/>
            <person name="Hilselberger B."/>
            <person name="Iotti M."/>
            <person name="Marcais B."/>
            <person name="Mello A."/>
            <person name="Miranda M."/>
            <person name="Pacioni G."/>
            <person name="Quesneville H."/>
            <person name="Riccioni C."/>
            <person name="Ruotolo R."/>
            <person name="Splivallo R."/>
            <person name="Stocchi V."/>
            <person name="Tisserant E."/>
            <person name="Viscomi A.R."/>
            <person name="Zambonelli A."/>
            <person name="Zampieri E."/>
            <person name="Henrissat B."/>
            <person name="Lebrun M.H."/>
            <person name="Paolocci F."/>
            <person name="Bonfante P."/>
            <person name="Ottonello S."/>
            <person name="Wincker P."/>
        </authorList>
    </citation>
    <scope>NUCLEOTIDE SEQUENCE [LARGE SCALE GENOMIC DNA]</scope>
    <source>
        <strain evidence="2 3">Mel28</strain>
    </source>
</reference>
<dbReference type="EMBL" id="FN430031">
    <property type="protein sequence ID" value="CAZ80502.1"/>
    <property type="molecule type" value="Genomic_DNA"/>
</dbReference>
<dbReference type="InParanoid" id="D5G7K9"/>
<keyword evidence="3" id="KW-1185">Reference proteome</keyword>
<name>D5G7K9_TUBMM</name>
<dbReference type="GeneID" id="9186981"/>
<feature type="compositionally biased region" description="Low complexity" evidence="1">
    <location>
        <begin position="23"/>
        <end position="35"/>
    </location>
</feature>
<proteinExistence type="predicted"/>
<protein>
    <submittedName>
        <fullName evidence="2">(Perigord truffle) hypothetical protein</fullName>
    </submittedName>
</protein>
<dbReference type="AlphaFoldDB" id="D5G7K9"/>
<feature type="compositionally biased region" description="Pro residues" evidence="1">
    <location>
        <begin position="194"/>
        <end position="203"/>
    </location>
</feature>
<evidence type="ECO:0000256" key="1">
    <source>
        <dbReference type="SAM" id="MobiDB-lite"/>
    </source>
</evidence>